<dbReference type="Pfam" id="PF06087">
    <property type="entry name" value="Tyr-DNA_phospho"/>
    <property type="match status" value="1"/>
</dbReference>
<dbReference type="InterPro" id="IPR010347">
    <property type="entry name" value="Tdp1"/>
</dbReference>
<keyword evidence="5" id="KW-1185">Reference proteome</keyword>
<dbReference type="AlphaFoldDB" id="A0A6A2X9V8"/>
<sequence>MLCFSERTWQRLRNVGILHDAVPSPSNRVEHPMHVKVARRRFWSTMSSSSFGWVYCGSHNFSAAAWGRPISSSAWTKANGLAQANSFITSRLHICNYELGIIFVFPPMEAKRIANQNQRKLDDVALPFVVPAPKYGPKDRPATALAIRDALTELSERQANSLAEVAITDNMMEDVPDDDEEVIEATNYVVEEKEEDKTYAEKLWSLVDSSPNPIEVLMEDVLDEDEEVSEATNYVVEEKEDKSIPEKLEPG</sequence>
<dbReference type="PANTHER" id="PTHR12415:SF3">
    <property type="entry name" value="OS04G0403400 PROTEIN"/>
    <property type="match status" value="1"/>
</dbReference>
<protein>
    <submittedName>
        <fullName evidence="4">Uncharacterized protein</fullName>
    </submittedName>
</protein>
<feature type="active site" description="Proton donor/acceptor" evidence="1">
    <location>
        <position position="34"/>
    </location>
</feature>
<dbReference type="GO" id="GO:0008081">
    <property type="term" value="F:phosphoric diester hydrolase activity"/>
    <property type="evidence" value="ECO:0007669"/>
    <property type="project" value="InterPro"/>
</dbReference>
<evidence type="ECO:0000256" key="2">
    <source>
        <dbReference type="PIRSR" id="PIRSR610347-2"/>
    </source>
</evidence>
<dbReference type="Proteomes" id="UP000436088">
    <property type="component" value="Unassembled WGS sequence"/>
</dbReference>
<evidence type="ECO:0000256" key="1">
    <source>
        <dbReference type="PIRSR" id="PIRSR610347-1"/>
    </source>
</evidence>
<comment type="caution">
    <text evidence="4">The sequence shown here is derived from an EMBL/GenBank/DDBJ whole genome shotgun (WGS) entry which is preliminary data.</text>
</comment>
<dbReference type="PANTHER" id="PTHR12415">
    <property type="entry name" value="TYROSYL-DNA PHOSPHODIESTERASE 1"/>
    <property type="match status" value="1"/>
</dbReference>
<name>A0A6A2X9V8_HIBSY</name>
<proteinExistence type="predicted"/>
<dbReference type="GO" id="GO:0005634">
    <property type="term" value="C:nucleus"/>
    <property type="evidence" value="ECO:0007669"/>
    <property type="project" value="InterPro"/>
</dbReference>
<evidence type="ECO:0000313" key="4">
    <source>
        <dbReference type="EMBL" id="KAE8672271.1"/>
    </source>
</evidence>
<dbReference type="EMBL" id="VEPZ02001449">
    <property type="protein sequence ID" value="KAE8672271.1"/>
    <property type="molecule type" value="Genomic_DNA"/>
</dbReference>
<dbReference type="GO" id="GO:0006281">
    <property type="term" value="P:DNA repair"/>
    <property type="evidence" value="ECO:0007669"/>
    <property type="project" value="InterPro"/>
</dbReference>
<evidence type="ECO:0000313" key="5">
    <source>
        <dbReference type="Proteomes" id="UP000436088"/>
    </source>
</evidence>
<reference evidence="4" key="1">
    <citation type="submission" date="2019-09" db="EMBL/GenBank/DDBJ databases">
        <title>Draft genome information of white flower Hibiscus syriacus.</title>
        <authorList>
            <person name="Kim Y.-M."/>
        </authorList>
    </citation>
    <scope>NUCLEOTIDE SEQUENCE [LARGE SCALE GENOMIC DNA]</scope>
    <source>
        <strain evidence="4">YM2019G1</strain>
    </source>
</reference>
<dbReference type="Gene3D" id="3.30.870.10">
    <property type="entry name" value="Endonuclease Chain A"/>
    <property type="match status" value="1"/>
</dbReference>
<accession>A0A6A2X9V8</accession>
<organism evidence="4 5">
    <name type="scientific">Hibiscus syriacus</name>
    <name type="common">Rose of Sharon</name>
    <dbReference type="NCBI Taxonomy" id="106335"/>
    <lineage>
        <taxon>Eukaryota</taxon>
        <taxon>Viridiplantae</taxon>
        <taxon>Streptophyta</taxon>
        <taxon>Embryophyta</taxon>
        <taxon>Tracheophyta</taxon>
        <taxon>Spermatophyta</taxon>
        <taxon>Magnoliopsida</taxon>
        <taxon>eudicotyledons</taxon>
        <taxon>Gunneridae</taxon>
        <taxon>Pentapetalae</taxon>
        <taxon>rosids</taxon>
        <taxon>malvids</taxon>
        <taxon>Malvales</taxon>
        <taxon>Malvaceae</taxon>
        <taxon>Malvoideae</taxon>
        <taxon>Hibiscus</taxon>
    </lineage>
</organism>
<feature type="site" description="Interaction with DNA" evidence="3">
    <location>
        <position position="62"/>
    </location>
</feature>
<feature type="binding site" evidence="2">
    <location>
        <position position="36"/>
    </location>
    <ligand>
        <name>substrate</name>
    </ligand>
</feature>
<gene>
    <name evidence="4" type="ORF">F3Y22_tig00111847pilonHSYRG00024</name>
</gene>
<evidence type="ECO:0000256" key="3">
    <source>
        <dbReference type="PIRSR" id="PIRSR610347-3"/>
    </source>
</evidence>
<dbReference type="SUPFAM" id="SSF56024">
    <property type="entry name" value="Phospholipase D/nuclease"/>
    <property type="match status" value="1"/>
</dbReference>